<protein>
    <submittedName>
        <fullName evidence="2">Glyoxalase</fullName>
    </submittedName>
</protein>
<accession>A0AAV4KCZ8</accession>
<keyword evidence="1" id="KW-0046">Antibiotic resistance</keyword>
<dbReference type="EMBL" id="BMSJ01000001">
    <property type="protein sequence ID" value="GGR03635.1"/>
    <property type="molecule type" value="Genomic_DNA"/>
</dbReference>
<reference evidence="2 3" key="1">
    <citation type="journal article" date="2014" name="Int. J. Syst. Evol. Microbiol.">
        <title>Complete genome sequence of Corynebacterium casei LMG S-19264T (=DSM 44701T), isolated from a smear-ripened cheese.</title>
        <authorList>
            <consortium name="US DOE Joint Genome Institute (JGI-PGF)"/>
            <person name="Walter F."/>
            <person name="Albersmeier A."/>
            <person name="Kalinowski J."/>
            <person name="Ruckert C."/>
        </authorList>
    </citation>
    <scope>NUCLEOTIDE SEQUENCE [LARGE SCALE GENOMIC DNA]</scope>
    <source>
        <strain evidence="2 3">JCM 4205</strain>
    </source>
</reference>
<organism evidence="2 3">
    <name type="scientific">Streptomyces cinereoruber</name>
    <dbReference type="NCBI Taxonomy" id="67260"/>
    <lineage>
        <taxon>Bacteria</taxon>
        <taxon>Bacillati</taxon>
        <taxon>Actinomycetota</taxon>
        <taxon>Actinomycetes</taxon>
        <taxon>Kitasatosporales</taxon>
        <taxon>Streptomycetaceae</taxon>
        <taxon>Streptomyces</taxon>
    </lineage>
</organism>
<dbReference type="GO" id="GO:0046677">
    <property type="term" value="P:response to antibiotic"/>
    <property type="evidence" value="ECO:0007669"/>
    <property type="project" value="UniProtKB-KW"/>
</dbReference>
<dbReference type="Proteomes" id="UP000642014">
    <property type="component" value="Unassembled WGS sequence"/>
</dbReference>
<dbReference type="Pfam" id="PF19581">
    <property type="entry name" value="Glyoxalase_7"/>
    <property type="match status" value="1"/>
</dbReference>
<evidence type="ECO:0000256" key="1">
    <source>
        <dbReference type="ARBA" id="ARBA00023251"/>
    </source>
</evidence>
<evidence type="ECO:0000313" key="3">
    <source>
        <dbReference type="Proteomes" id="UP000642014"/>
    </source>
</evidence>
<proteinExistence type="predicted"/>
<dbReference type="InterPro" id="IPR000335">
    <property type="entry name" value="Bleomycin-R"/>
</dbReference>
<name>A0AAV4KCZ8_9ACTN</name>
<evidence type="ECO:0000313" key="2">
    <source>
        <dbReference type="EMBL" id="GGR03635.1"/>
    </source>
</evidence>
<dbReference type="AlphaFoldDB" id="A0AAV4KCZ8"/>
<dbReference type="SUPFAM" id="SSF54593">
    <property type="entry name" value="Glyoxalase/Bleomycin resistance protein/Dihydroxybiphenyl dioxygenase"/>
    <property type="match status" value="1"/>
</dbReference>
<comment type="caution">
    <text evidence="2">The sequence shown here is derived from an EMBL/GenBank/DDBJ whole genome shotgun (WGS) entry which is preliminary data.</text>
</comment>
<gene>
    <name evidence="2" type="ORF">GCM10010497_00920</name>
</gene>
<sequence>MTAMESTEPTAPTGPAEFTAEEAVPVLRVEDAAAVVAWYGRLGFVRQWEHRFEPGFPAFVEVARGGVRLFLSEHTGDARPGTLVHLRVRDVDPVASEFGVRVEDAPWAREVELRDPDGNRLRIGTPTE</sequence>
<dbReference type="Gene3D" id="3.10.180.10">
    <property type="entry name" value="2,3-Dihydroxybiphenyl 1,2-Dioxygenase, domain 1"/>
    <property type="match status" value="1"/>
</dbReference>
<dbReference type="InterPro" id="IPR029068">
    <property type="entry name" value="Glyas_Bleomycin-R_OHBP_Dase"/>
</dbReference>